<evidence type="ECO:0000313" key="6">
    <source>
        <dbReference type="EMBL" id="MBV7390099.1"/>
    </source>
</evidence>
<sequence length="673" mass="77736">MLSKREFQILKLLVEQIGHYLTSQDIALSLEVSGRTVRKYLHLLEDTLKKEQVAEIKAKQGSGYKIIIRDKKKFSNFCLREIEQEAKAQVLGNVSIANDRQYYILNRLFFEQSNIYVDDIAEELFVSRSTISNELAEIKRLLSPYDIELQSKNNQGIYIVGQEKNIRHFIMSFFFMDRLQDNMFAFSIYSNLLQGINIEGIVMIVLDECRKSGLKLSDFIVYNLVLHIGLAIKRIHDGFEIDVSLESYLDFNSIEYKTALKIISRIEESDQIHFPKQEAEFITMHLKSRVTGRSALHKEYFDEVEIREQLLRSLVEIDQIGAFDLTKDEILIEGLMVHFLPLLTRLQNQIKIENPLTSEIKSQYADLFTLTVKQLSQMPIFTKYEITDSEWAYIVIHVIAAVERFYNHRKARVIVICTTGLGSAQLIRNRLEREFGSKISIEKVISYYEVANQDLSKIDLIISSINLGNITLNRPILEVSVFLNKEDIQKINQALADLKIMEQKTAITNVIQEDISEKIVLLKKCFKPELFYCLTGKPDKEQVLSKLVHGIESIENRSIAEIFFKQIKLRESYSSVVFSNYLAVPHPIEAVTNKAYVAVAVVPEGVIWDGKYDGIQLVFLLSPDKLQQFEIEKVSQLLILIMEDDQLRKQLSQCESFESFIDTFIRGIEKSNN</sequence>
<feature type="domain" description="PRD" evidence="5">
    <location>
        <begin position="193"/>
        <end position="296"/>
    </location>
</feature>
<evidence type="ECO:0000259" key="4">
    <source>
        <dbReference type="PROSITE" id="PS51099"/>
    </source>
</evidence>
<accession>A0ABS6TB50</accession>
<feature type="domain" description="PTS EIIB type-2" evidence="4">
    <location>
        <begin position="411"/>
        <end position="503"/>
    </location>
</feature>
<dbReference type="PANTHER" id="PTHR30185">
    <property type="entry name" value="CRYPTIC BETA-GLUCOSIDE BGL OPERON ANTITERMINATOR"/>
    <property type="match status" value="1"/>
</dbReference>
<dbReference type="PANTHER" id="PTHR30185:SF18">
    <property type="entry name" value="TRANSCRIPTIONAL REGULATOR MTLR"/>
    <property type="match status" value="1"/>
</dbReference>
<feature type="domain" description="PTS EIIA type-2" evidence="3">
    <location>
        <begin position="524"/>
        <end position="668"/>
    </location>
</feature>
<keyword evidence="1" id="KW-0805">Transcription regulation</keyword>
<dbReference type="InterPro" id="IPR013196">
    <property type="entry name" value="HTH_11"/>
</dbReference>
<evidence type="ECO:0000259" key="3">
    <source>
        <dbReference type="PROSITE" id="PS51094"/>
    </source>
</evidence>
<proteinExistence type="predicted"/>
<evidence type="ECO:0000256" key="2">
    <source>
        <dbReference type="ARBA" id="ARBA00023163"/>
    </source>
</evidence>
<feature type="domain" description="PRD" evidence="5">
    <location>
        <begin position="301"/>
        <end position="408"/>
    </location>
</feature>
<dbReference type="InterPro" id="IPR013011">
    <property type="entry name" value="PTS_EIIB_2"/>
</dbReference>
<gene>
    <name evidence="6" type="ORF">KUA55_05355</name>
</gene>
<name>A0ABS6TB50_9ENTE</name>
<evidence type="ECO:0000256" key="1">
    <source>
        <dbReference type="ARBA" id="ARBA00023015"/>
    </source>
</evidence>
<comment type="caution">
    <text evidence="6">The sequence shown here is derived from an EMBL/GenBank/DDBJ whole genome shotgun (WGS) entry which is preliminary data.</text>
</comment>
<evidence type="ECO:0000313" key="7">
    <source>
        <dbReference type="Proteomes" id="UP000774130"/>
    </source>
</evidence>
<dbReference type="Pfam" id="PF08279">
    <property type="entry name" value="HTH_11"/>
    <property type="match status" value="1"/>
</dbReference>
<dbReference type="InterPro" id="IPR007737">
    <property type="entry name" value="Mga_HTH"/>
</dbReference>
<dbReference type="Pfam" id="PF00874">
    <property type="entry name" value="PRD"/>
    <property type="match status" value="2"/>
</dbReference>
<dbReference type="RefSeq" id="WP_218325152.1">
    <property type="nucleotide sequence ID" value="NZ_JAHUZB010000002.1"/>
</dbReference>
<keyword evidence="7" id="KW-1185">Reference proteome</keyword>
<dbReference type="PROSITE" id="PS51099">
    <property type="entry name" value="PTS_EIIB_TYPE_2"/>
    <property type="match status" value="1"/>
</dbReference>
<keyword evidence="2" id="KW-0804">Transcription</keyword>
<dbReference type="InterPro" id="IPR011608">
    <property type="entry name" value="PRD"/>
</dbReference>
<dbReference type="EMBL" id="JAHUZB010000002">
    <property type="protein sequence ID" value="MBV7390099.1"/>
    <property type="molecule type" value="Genomic_DNA"/>
</dbReference>
<organism evidence="6 7">
    <name type="scientific">Enterococcus alishanensis</name>
    <dbReference type="NCBI Taxonomy" id="1303817"/>
    <lineage>
        <taxon>Bacteria</taxon>
        <taxon>Bacillati</taxon>
        <taxon>Bacillota</taxon>
        <taxon>Bacilli</taxon>
        <taxon>Lactobacillales</taxon>
        <taxon>Enterococcaceae</taxon>
        <taxon>Enterococcus</taxon>
    </lineage>
</organism>
<dbReference type="PROSITE" id="PS51094">
    <property type="entry name" value="PTS_EIIA_TYPE_2"/>
    <property type="match status" value="1"/>
</dbReference>
<dbReference type="PROSITE" id="PS51372">
    <property type="entry name" value="PRD_2"/>
    <property type="match status" value="2"/>
</dbReference>
<reference evidence="6 7" key="1">
    <citation type="submission" date="2021-06" db="EMBL/GenBank/DDBJ databases">
        <title>Enterococcus alishanensis sp. nov., a novel lactic acid bacterium isolated from fresh coffee beans.</title>
        <authorList>
            <person name="Chen Y.-S."/>
        </authorList>
    </citation>
    <scope>NUCLEOTIDE SEQUENCE [LARGE SCALE GENOMIC DNA]</scope>
    <source>
        <strain evidence="6 7">ALS3</strain>
    </source>
</reference>
<dbReference type="CDD" id="cd05568">
    <property type="entry name" value="PTS_IIB_bgl_like"/>
    <property type="match status" value="1"/>
</dbReference>
<dbReference type="Proteomes" id="UP000774130">
    <property type="component" value="Unassembled WGS sequence"/>
</dbReference>
<dbReference type="InterPro" id="IPR002178">
    <property type="entry name" value="PTS_EIIA_type-2_dom"/>
</dbReference>
<evidence type="ECO:0000259" key="5">
    <source>
        <dbReference type="PROSITE" id="PS51372"/>
    </source>
</evidence>
<dbReference type="InterPro" id="IPR050661">
    <property type="entry name" value="BglG_antiterminators"/>
</dbReference>
<dbReference type="Pfam" id="PF05043">
    <property type="entry name" value="Mga"/>
    <property type="match status" value="1"/>
</dbReference>
<dbReference type="Pfam" id="PF00359">
    <property type="entry name" value="PTS_EIIA_2"/>
    <property type="match status" value="1"/>
</dbReference>
<protein>
    <submittedName>
        <fullName evidence="6">BglG family transcription antiterminator</fullName>
    </submittedName>
</protein>